<dbReference type="STRING" id="240303.SAMN05421677_12340"/>
<dbReference type="Gene3D" id="1.10.287.1100">
    <property type="entry name" value="Sporulation inhibitor A"/>
    <property type="match status" value="1"/>
</dbReference>
<reference evidence="2" key="1">
    <citation type="submission" date="2016-10" db="EMBL/GenBank/DDBJ databases">
        <authorList>
            <person name="Varghese N."/>
            <person name="Submissions S."/>
        </authorList>
    </citation>
    <scope>NUCLEOTIDE SEQUENCE [LARGE SCALE GENOMIC DNA]</scope>
    <source>
        <strain evidence="2">CGMCC 1.3703</strain>
    </source>
</reference>
<keyword evidence="2" id="KW-1185">Reference proteome</keyword>
<dbReference type="AlphaFoldDB" id="A0A1H0TXU3"/>
<organism evidence="1 2">
    <name type="scientific">Halobacillus aidingensis</name>
    <dbReference type="NCBI Taxonomy" id="240303"/>
    <lineage>
        <taxon>Bacteria</taxon>
        <taxon>Bacillati</taxon>
        <taxon>Bacillota</taxon>
        <taxon>Bacilli</taxon>
        <taxon>Bacillales</taxon>
        <taxon>Bacillaceae</taxon>
        <taxon>Halobacillus</taxon>
    </lineage>
</organism>
<dbReference type="RefSeq" id="WP_115894725.1">
    <property type="nucleotide sequence ID" value="NZ_FNIZ01000023.1"/>
</dbReference>
<dbReference type="Proteomes" id="UP000198860">
    <property type="component" value="Unassembled WGS sequence"/>
</dbReference>
<gene>
    <name evidence="1" type="ORF">SAMN05421677_12340</name>
</gene>
<proteinExistence type="predicted"/>
<dbReference type="OrthoDB" id="2935765at2"/>
<dbReference type="InterPro" id="IPR036916">
    <property type="entry name" value="Sda_sf"/>
</dbReference>
<dbReference type="SUPFAM" id="SSF100985">
    <property type="entry name" value="Sporulation inhibitor Sda"/>
    <property type="match status" value="1"/>
</dbReference>
<name>A0A1H0TXU3_HALAD</name>
<protein>
    <submittedName>
        <fullName evidence="1">Sporulation inhibitor A</fullName>
    </submittedName>
</protein>
<sequence length="48" mass="5795">MIIEQLSSRLLKDTLLRAIDLKLEDDFIYMLKEEISKREKEDKTIKKL</sequence>
<dbReference type="EMBL" id="FNIZ01000023">
    <property type="protein sequence ID" value="SDP58892.1"/>
    <property type="molecule type" value="Genomic_DNA"/>
</dbReference>
<evidence type="ECO:0000313" key="1">
    <source>
        <dbReference type="EMBL" id="SDP58892.1"/>
    </source>
</evidence>
<accession>A0A1H0TXU3</accession>
<dbReference type="Pfam" id="PF08970">
    <property type="entry name" value="Sda"/>
    <property type="match status" value="1"/>
</dbReference>
<dbReference type="InterPro" id="IPR015064">
    <property type="entry name" value="Sda"/>
</dbReference>
<evidence type="ECO:0000313" key="2">
    <source>
        <dbReference type="Proteomes" id="UP000198860"/>
    </source>
</evidence>